<sequence>MRFPFLIACILAFACISVAATDACTSWENFPAEISKPKTSKFALLLKPFQGVIDFMFHRFPRSANKKNAKDLPWTIATYPAYANQTEDGWNVHIHGNLHNRQPFSKKELNELALKSMVRVRLVESKWKFWQRNYHTLTKTELEHARPLMHEIASVPIKDGVIGVFFPACEQSFVLPTRTNVEGSFYGAITVPDECVPSTASNETTTTIPTTRMILAPCNVRTPRDDDVNNAADVFFVPPKGVTIIADIDDTLRVMDVWNVKQTLLNAFARPLTPWRDMPEVLNDLKGRIEAEGQNVHFHYLTDAPEMVASTYTPALTELYPPGSFDFRPVNFTSTGEMINARFWNVKRLMESYPERRFIAIGDTTNAMGEFPKDMAKFSPQIQCLLVRDVSATEKSNWVIADTSMYIGLLANEYLFFRVPGDLYRLSAKHIASLVPGHNPGSETHGCFDGKHKLRQSMSPSTSTHAKAKSLLKAFWWNIKCSFLWFTHRPNPKCPWDRLAGEKYYNGDLEPEVKLEPYIDHLPVGEAKLDNPQDIDAQGDDDLEAEDDDEGDDQGEDGQDEDDQDEDDQDEDDQDEDDQEEDDQEEDDQDEGGLDHHGQNRTVQDVHDQDVDEQDAAEQDVGHQNIVMQDPEHRVHVLAGEDVPHHGHIIHADDQDDDHDRGHDEE</sequence>
<evidence type="ECO:0000259" key="3">
    <source>
        <dbReference type="Pfam" id="PF09949"/>
    </source>
</evidence>
<dbReference type="GO" id="GO:0030479">
    <property type="term" value="C:actin cortical patch"/>
    <property type="evidence" value="ECO:0007669"/>
    <property type="project" value="TreeGrafter"/>
</dbReference>
<feature type="compositionally biased region" description="Basic and acidic residues" evidence="1">
    <location>
        <begin position="593"/>
        <end position="609"/>
    </location>
</feature>
<dbReference type="PANTHER" id="PTHR28208:SF2">
    <property type="entry name" value="PHOSPHATIDATE PHOSPHATASE APP1 CATALYTIC DOMAIN-CONTAINING PROTEIN"/>
    <property type="match status" value="1"/>
</dbReference>
<dbReference type="EMBL" id="QZAL01000033">
    <property type="protein sequence ID" value="THW45653.1"/>
    <property type="molecule type" value="Genomic_DNA"/>
</dbReference>
<dbReference type="InterPro" id="IPR052935">
    <property type="entry name" value="Mg2+_PAP"/>
</dbReference>
<feature type="region of interest" description="Disordered" evidence="1">
    <location>
        <begin position="647"/>
        <end position="666"/>
    </location>
</feature>
<gene>
    <name evidence="4" type="ORF">D6D22_03453</name>
</gene>
<keyword evidence="2" id="KW-0732">Signal</keyword>
<feature type="domain" description="Phosphatidate phosphatase APP1 catalytic" evidence="3">
    <location>
        <begin position="242"/>
        <end position="389"/>
    </location>
</feature>
<accession>A0A4S8XYJ1</accession>
<dbReference type="AlphaFoldDB" id="A0A4S8XYJ1"/>
<dbReference type="Proteomes" id="UP000310687">
    <property type="component" value="Unassembled WGS sequence"/>
</dbReference>
<feature type="region of interest" description="Disordered" evidence="1">
    <location>
        <begin position="525"/>
        <end position="629"/>
    </location>
</feature>
<feature type="chain" id="PRO_5043196127" description="Phosphatidate phosphatase APP1 catalytic domain-containing protein" evidence="2">
    <location>
        <begin position="21"/>
        <end position="666"/>
    </location>
</feature>
<evidence type="ECO:0000256" key="1">
    <source>
        <dbReference type="SAM" id="MobiDB-lite"/>
    </source>
</evidence>
<dbReference type="InterPro" id="IPR019236">
    <property type="entry name" value="APP1_cat"/>
</dbReference>
<protein>
    <recommendedName>
        <fullName evidence="3">Phosphatidate phosphatase APP1 catalytic domain-containing protein</fullName>
    </recommendedName>
</protein>
<dbReference type="PANTHER" id="PTHR28208">
    <property type="entry name" value="PHOSPHATIDATE PHOSPHATASE APP1"/>
    <property type="match status" value="1"/>
</dbReference>
<evidence type="ECO:0000313" key="4">
    <source>
        <dbReference type="EMBL" id="THW45653.1"/>
    </source>
</evidence>
<evidence type="ECO:0000313" key="5">
    <source>
        <dbReference type="Proteomes" id="UP000310687"/>
    </source>
</evidence>
<name>A0A4S8XYJ1_AURPU</name>
<dbReference type="GO" id="GO:0008195">
    <property type="term" value="F:phosphatidate phosphatase activity"/>
    <property type="evidence" value="ECO:0007669"/>
    <property type="project" value="InterPro"/>
</dbReference>
<organism evidence="4 5">
    <name type="scientific">Aureobasidium pullulans</name>
    <name type="common">Black yeast</name>
    <name type="synonym">Pullularia pullulans</name>
    <dbReference type="NCBI Taxonomy" id="5580"/>
    <lineage>
        <taxon>Eukaryota</taxon>
        <taxon>Fungi</taxon>
        <taxon>Dikarya</taxon>
        <taxon>Ascomycota</taxon>
        <taxon>Pezizomycotina</taxon>
        <taxon>Dothideomycetes</taxon>
        <taxon>Dothideomycetidae</taxon>
        <taxon>Dothideales</taxon>
        <taxon>Saccotheciaceae</taxon>
        <taxon>Aureobasidium</taxon>
    </lineage>
</organism>
<comment type="caution">
    <text evidence="4">The sequence shown here is derived from an EMBL/GenBank/DDBJ whole genome shotgun (WGS) entry which is preliminary data.</text>
</comment>
<feature type="compositionally biased region" description="Acidic residues" evidence="1">
    <location>
        <begin position="537"/>
        <end position="592"/>
    </location>
</feature>
<feature type="signal peptide" evidence="2">
    <location>
        <begin position="1"/>
        <end position="20"/>
    </location>
</feature>
<dbReference type="Pfam" id="PF09949">
    <property type="entry name" value="APP1_cat"/>
    <property type="match status" value="1"/>
</dbReference>
<proteinExistence type="predicted"/>
<evidence type="ECO:0000256" key="2">
    <source>
        <dbReference type="SAM" id="SignalP"/>
    </source>
</evidence>
<reference evidence="4 5" key="1">
    <citation type="submission" date="2018-10" db="EMBL/GenBank/DDBJ databases">
        <title>Fifty Aureobasidium pullulans genomes reveal a recombining polyextremotolerant generalist.</title>
        <authorList>
            <person name="Gostincar C."/>
            <person name="Turk M."/>
            <person name="Zajc J."/>
            <person name="Gunde-Cimerman N."/>
        </authorList>
    </citation>
    <scope>NUCLEOTIDE SEQUENCE [LARGE SCALE GENOMIC DNA]</scope>
    <source>
        <strain evidence="4 5">EXF-11013</strain>
    </source>
</reference>
<dbReference type="PROSITE" id="PS51257">
    <property type="entry name" value="PROKAR_LIPOPROTEIN"/>
    <property type="match status" value="1"/>
</dbReference>